<dbReference type="PANTHER" id="PTHR33990:SF1">
    <property type="entry name" value="PROTEIN YJDN"/>
    <property type="match status" value="1"/>
</dbReference>
<accession>A0A369BBA0</accession>
<dbReference type="EMBL" id="QPJW01000010">
    <property type="protein sequence ID" value="RCX16944.1"/>
    <property type="molecule type" value="Genomic_DNA"/>
</dbReference>
<keyword evidence="3" id="KW-1185">Reference proteome</keyword>
<dbReference type="RefSeq" id="WP_114498092.1">
    <property type="nucleotide sequence ID" value="NZ_QPJW01000010.1"/>
</dbReference>
<proteinExistence type="predicted"/>
<dbReference type="Pfam" id="PF06983">
    <property type="entry name" value="3-dmu-9_3-mt"/>
    <property type="match status" value="1"/>
</dbReference>
<dbReference type="InterPro" id="IPR029068">
    <property type="entry name" value="Glyas_Bleomycin-R_OHBP_Dase"/>
</dbReference>
<organism evidence="2 3">
    <name type="scientific">Fontibacillus phaseoli</name>
    <dbReference type="NCBI Taxonomy" id="1416533"/>
    <lineage>
        <taxon>Bacteria</taxon>
        <taxon>Bacillati</taxon>
        <taxon>Bacillota</taxon>
        <taxon>Bacilli</taxon>
        <taxon>Bacillales</taxon>
        <taxon>Paenibacillaceae</taxon>
        <taxon>Fontibacillus</taxon>
    </lineage>
</organism>
<reference evidence="2 3" key="1">
    <citation type="submission" date="2018-07" db="EMBL/GenBank/DDBJ databases">
        <title>Genomic Encyclopedia of Type Strains, Phase III (KMG-III): the genomes of soil and plant-associated and newly described type strains.</title>
        <authorList>
            <person name="Whitman W."/>
        </authorList>
    </citation>
    <scope>NUCLEOTIDE SEQUENCE [LARGE SCALE GENOMIC DNA]</scope>
    <source>
        <strain evidence="2 3">CECT 8333</strain>
    </source>
</reference>
<gene>
    <name evidence="2" type="ORF">DFP94_1104</name>
</gene>
<name>A0A369BBA0_9BACL</name>
<dbReference type="OrthoDB" id="9795306at2"/>
<protein>
    <submittedName>
        <fullName evidence="2">PhnB protein</fullName>
    </submittedName>
</protein>
<sequence>MAVQLTPYLTMNGNAKEAIQFYQQALEAEVLFIQNFEEMPENPEFPLPAEMKDRVSHATLKIGESVLMFSDSFPGQASQNGNLLSICITTDSPEQAGQYFEALKQGGKVEMPLQETFFSPNYGIVADKFGVVFQVFTQGPH</sequence>
<dbReference type="CDD" id="cd06588">
    <property type="entry name" value="PhnB_like"/>
    <property type="match status" value="1"/>
</dbReference>
<evidence type="ECO:0000313" key="3">
    <source>
        <dbReference type="Proteomes" id="UP000253090"/>
    </source>
</evidence>
<comment type="caution">
    <text evidence="2">The sequence shown here is derived from an EMBL/GenBank/DDBJ whole genome shotgun (WGS) entry which is preliminary data.</text>
</comment>
<feature type="domain" description="PhnB-like" evidence="1">
    <location>
        <begin position="5"/>
        <end position="135"/>
    </location>
</feature>
<dbReference type="InterPro" id="IPR028973">
    <property type="entry name" value="PhnB-like"/>
</dbReference>
<dbReference type="AlphaFoldDB" id="A0A369BBA0"/>
<evidence type="ECO:0000259" key="1">
    <source>
        <dbReference type="Pfam" id="PF06983"/>
    </source>
</evidence>
<dbReference type="Gene3D" id="3.10.180.10">
    <property type="entry name" value="2,3-Dihydroxybiphenyl 1,2-Dioxygenase, domain 1"/>
    <property type="match status" value="1"/>
</dbReference>
<evidence type="ECO:0000313" key="2">
    <source>
        <dbReference type="EMBL" id="RCX16944.1"/>
    </source>
</evidence>
<dbReference type="PANTHER" id="PTHR33990">
    <property type="entry name" value="PROTEIN YJDN-RELATED"/>
    <property type="match status" value="1"/>
</dbReference>
<dbReference type="SUPFAM" id="SSF54593">
    <property type="entry name" value="Glyoxalase/Bleomycin resistance protein/Dihydroxybiphenyl dioxygenase"/>
    <property type="match status" value="1"/>
</dbReference>
<dbReference type="Proteomes" id="UP000253090">
    <property type="component" value="Unassembled WGS sequence"/>
</dbReference>